<evidence type="ECO:0000313" key="2">
    <source>
        <dbReference type="Proteomes" id="UP000321408"/>
    </source>
</evidence>
<accession>A0A5B9DCM8</accession>
<protein>
    <recommendedName>
        <fullName evidence="3">Pyridoxamine 5'-phosphate oxidase</fullName>
    </recommendedName>
</protein>
<dbReference type="Proteomes" id="UP000321408">
    <property type="component" value="Chromosome"/>
</dbReference>
<evidence type="ECO:0008006" key="3">
    <source>
        <dbReference type="Google" id="ProtNLM"/>
    </source>
</evidence>
<reference evidence="1 2" key="1">
    <citation type="journal article" date="2020" name="Nature">
        <title>Isolation of an archaeon at the prokaryote-eukaryote interface.</title>
        <authorList>
            <person name="Imachi H."/>
            <person name="Nobu M.K."/>
            <person name="Nakahara N."/>
            <person name="Morono Y."/>
            <person name="Ogawara M."/>
            <person name="Takaki Y."/>
            <person name="Takano Y."/>
            <person name="Uematsu K."/>
            <person name="Ikuta T."/>
            <person name="Ito M."/>
            <person name="Matsui Y."/>
            <person name="Miyazaki M."/>
            <person name="Murata K."/>
            <person name="Saito Y."/>
            <person name="Sakai S."/>
            <person name="Song C."/>
            <person name="Tasumi E."/>
            <person name="Yamanaka Y."/>
            <person name="Yamaguchi T."/>
            <person name="Kamagata Y."/>
            <person name="Tamaki H."/>
            <person name="Takai K."/>
        </authorList>
    </citation>
    <scope>NUCLEOTIDE SEQUENCE [LARGE SCALE GENOMIC DNA]</scope>
    <source>
        <strain evidence="1 2">MK-D1</strain>
    </source>
</reference>
<evidence type="ECO:0000313" key="1">
    <source>
        <dbReference type="EMBL" id="QEE16872.2"/>
    </source>
</evidence>
<dbReference type="EMBL" id="CP042905">
    <property type="protein sequence ID" value="QEE16872.2"/>
    <property type="molecule type" value="Genomic_DNA"/>
</dbReference>
<dbReference type="Gene3D" id="2.30.110.10">
    <property type="entry name" value="Electron Transport, Fmn-binding Protein, Chain A"/>
    <property type="match status" value="1"/>
</dbReference>
<gene>
    <name evidence="1" type="ORF">DSAG12_02702</name>
</gene>
<reference evidence="1 2" key="2">
    <citation type="journal article" date="2024" name="Int. J. Syst. Evol. Microbiol.">
        <title>Promethearchaeum syntrophicum gen. nov., sp. nov., an anaerobic, obligately syntrophic archaeon, the first isolate of the lineage 'Asgard' archaea, and proposal of the new archaeal phylum Promethearchaeota phyl. nov. and kingdom Promethearchaeati regn. nov.</title>
        <authorList>
            <person name="Imachi H."/>
            <person name="Nobu M.K."/>
            <person name="Kato S."/>
            <person name="Takaki Y."/>
            <person name="Miyazaki M."/>
            <person name="Miyata M."/>
            <person name="Ogawara M."/>
            <person name="Saito Y."/>
            <person name="Sakai S."/>
            <person name="Tahara Y.O."/>
            <person name="Takano Y."/>
            <person name="Tasumi E."/>
            <person name="Uematsu K."/>
            <person name="Yoshimura T."/>
            <person name="Itoh T."/>
            <person name="Ohkuma M."/>
            <person name="Takai K."/>
        </authorList>
    </citation>
    <scope>NUCLEOTIDE SEQUENCE [LARGE SCALE GENOMIC DNA]</scope>
    <source>
        <strain evidence="1 2">MK-D1</strain>
    </source>
</reference>
<keyword evidence="2" id="KW-1185">Reference proteome</keyword>
<dbReference type="AlphaFoldDB" id="A0A5B9DCM8"/>
<dbReference type="KEGG" id="psyt:DSAG12_02702"/>
<proteinExistence type="predicted"/>
<organism evidence="1 2">
    <name type="scientific">Promethearchaeum syntrophicum</name>
    <dbReference type="NCBI Taxonomy" id="2594042"/>
    <lineage>
        <taxon>Archaea</taxon>
        <taxon>Promethearchaeati</taxon>
        <taxon>Promethearchaeota</taxon>
        <taxon>Promethearchaeia</taxon>
        <taxon>Promethearchaeales</taxon>
        <taxon>Promethearchaeaceae</taxon>
        <taxon>Promethearchaeum</taxon>
    </lineage>
</organism>
<sequence length="295" mass="33751">MSKKAKVWNSKFSKEGIELSEMEVGLKLLATIDPRGWPHITMISFNRAKTPDQVVWGEFTKGTSKRNVLQNPKQGAFYMNAVMPYKFLQAKMIYTHRMTGGEDCEYFSRGQMLRYNTYMNVEKAYYNSVESVTPVMDLKILPIAKGLILDLFAKRKANDSNSEDKLHRLGYDLYNNPFNPKFISIIDPDDGYPIIIPCFQLRAPDRSKLIFTYSHFKEDLEKLKIGAHVSTFAVIADEIELINLVVQGTFIGTQKFGNVKCGIIEIDEVYNSMPPLPGIIYPTLKTRPKVLNFNH</sequence>
<dbReference type="InterPro" id="IPR012349">
    <property type="entry name" value="Split_barrel_FMN-bd"/>
</dbReference>
<name>A0A5B9DCM8_9ARCH</name>